<keyword evidence="1" id="KW-0472">Membrane</keyword>
<feature type="transmembrane region" description="Helical" evidence="1">
    <location>
        <begin position="111"/>
        <end position="131"/>
    </location>
</feature>
<protein>
    <submittedName>
        <fullName evidence="2">Uncharacterized protein</fullName>
    </submittedName>
</protein>
<evidence type="ECO:0000313" key="2">
    <source>
        <dbReference type="EMBL" id="CAI9303086.1"/>
    </source>
</evidence>
<reference evidence="2" key="1">
    <citation type="submission" date="2023-04" db="EMBL/GenBank/DDBJ databases">
        <authorList>
            <person name="Vijverberg K."/>
            <person name="Xiong W."/>
            <person name="Schranz E."/>
        </authorList>
    </citation>
    <scope>NUCLEOTIDE SEQUENCE</scope>
</reference>
<evidence type="ECO:0000256" key="1">
    <source>
        <dbReference type="SAM" id="Phobius"/>
    </source>
</evidence>
<proteinExistence type="predicted"/>
<keyword evidence="3" id="KW-1185">Reference proteome</keyword>
<organism evidence="2 3">
    <name type="scientific">Lactuca saligna</name>
    <name type="common">Willowleaf lettuce</name>
    <dbReference type="NCBI Taxonomy" id="75948"/>
    <lineage>
        <taxon>Eukaryota</taxon>
        <taxon>Viridiplantae</taxon>
        <taxon>Streptophyta</taxon>
        <taxon>Embryophyta</taxon>
        <taxon>Tracheophyta</taxon>
        <taxon>Spermatophyta</taxon>
        <taxon>Magnoliopsida</taxon>
        <taxon>eudicotyledons</taxon>
        <taxon>Gunneridae</taxon>
        <taxon>Pentapetalae</taxon>
        <taxon>asterids</taxon>
        <taxon>campanulids</taxon>
        <taxon>Asterales</taxon>
        <taxon>Asteraceae</taxon>
        <taxon>Cichorioideae</taxon>
        <taxon>Cichorieae</taxon>
        <taxon>Lactucinae</taxon>
        <taxon>Lactuca</taxon>
    </lineage>
</organism>
<dbReference type="EMBL" id="OX465085">
    <property type="protein sequence ID" value="CAI9303086.1"/>
    <property type="molecule type" value="Genomic_DNA"/>
</dbReference>
<keyword evidence="1" id="KW-1133">Transmembrane helix</keyword>
<evidence type="ECO:0000313" key="3">
    <source>
        <dbReference type="Proteomes" id="UP001177003"/>
    </source>
</evidence>
<sequence>MHFRTSEEYSMDTYASAKVPMGFRNKIFSNPSETNQELQTFIKSLKNPSNEVLTPKNTVDDPYRNEAAITGDVPDLINVSDDPLKFTGVELPEPNVEDDLSDEIMFDDDNTLAGIILVLSTIDCFVSVLPLKMPKHARRRTWIITSPLSP</sequence>
<gene>
    <name evidence="2" type="ORF">LSALG_LOCUS41546</name>
</gene>
<keyword evidence="1" id="KW-0812">Transmembrane</keyword>
<name>A0AA36EMT3_LACSI</name>
<dbReference type="AlphaFoldDB" id="A0AA36EMT3"/>
<accession>A0AA36EMT3</accession>
<dbReference type="Proteomes" id="UP001177003">
    <property type="component" value="Chromosome 9"/>
</dbReference>